<dbReference type="RefSeq" id="WP_132012266.1">
    <property type="nucleotide sequence ID" value="NZ_SLUN01000001.1"/>
</dbReference>
<feature type="chain" id="PRO_5020377229" evidence="2">
    <location>
        <begin position="22"/>
        <end position="181"/>
    </location>
</feature>
<feature type="region of interest" description="Disordered" evidence="1">
    <location>
        <begin position="26"/>
        <end position="58"/>
    </location>
</feature>
<keyword evidence="2" id="KW-0732">Signal</keyword>
<sequence>MKKLGFILLTLALLVGSVSLAAVAKGPDAQTPPPPGSQAQMERPEGPAPDMERPKCGPRRGDWLDRLNLSFEQQMKVLEIRQNFEKSVQPLHFLIQKNEIQLRQLWSEKKLDPKAIEGKELESAAARVKIRIAERAMLDQIHAVLAPEQQKQLQELMMAAPKPGRGAAEPGRAPQGPEPRE</sequence>
<name>A0A4R1SBS1_HYDET</name>
<evidence type="ECO:0000313" key="3">
    <source>
        <dbReference type="EMBL" id="TCL76869.1"/>
    </source>
</evidence>
<gene>
    <name evidence="3" type="ORF">EDC14_1001154</name>
</gene>
<protein>
    <submittedName>
        <fullName evidence="3">Spy/CpxP family protein refolding chaperone</fullName>
    </submittedName>
</protein>
<feature type="compositionally biased region" description="Basic and acidic residues" evidence="1">
    <location>
        <begin position="42"/>
        <end position="58"/>
    </location>
</feature>
<feature type="signal peptide" evidence="2">
    <location>
        <begin position="1"/>
        <end position="21"/>
    </location>
</feature>
<keyword evidence="4" id="KW-1185">Reference proteome</keyword>
<proteinExistence type="predicted"/>
<comment type="caution">
    <text evidence="3">The sequence shown here is derived from an EMBL/GenBank/DDBJ whole genome shotgun (WGS) entry which is preliminary data.</text>
</comment>
<reference evidence="3 4" key="1">
    <citation type="submission" date="2019-03" db="EMBL/GenBank/DDBJ databases">
        <title>Genomic Encyclopedia of Type Strains, Phase IV (KMG-IV): sequencing the most valuable type-strain genomes for metagenomic binning, comparative biology and taxonomic classification.</title>
        <authorList>
            <person name="Goeker M."/>
        </authorList>
    </citation>
    <scope>NUCLEOTIDE SEQUENCE [LARGE SCALE GENOMIC DNA]</scope>
    <source>
        <strain evidence="3 4">LX-B</strain>
    </source>
</reference>
<evidence type="ECO:0000256" key="2">
    <source>
        <dbReference type="SAM" id="SignalP"/>
    </source>
</evidence>
<dbReference type="Proteomes" id="UP000295008">
    <property type="component" value="Unassembled WGS sequence"/>
</dbReference>
<dbReference type="AlphaFoldDB" id="A0A4R1SBS1"/>
<dbReference type="GO" id="GO:0042597">
    <property type="term" value="C:periplasmic space"/>
    <property type="evidence" value="ECO:0007669"/>
    <property type="project" value="InterPro"/>
</dbReference>
<dbReference type="EMBL" id="SLUN01000001">
    <property type="protein sequence ID" value="TCL76869.1"/>
    <property type="molecule type" value="Genomic_DNA"/>
</dbReference>
<organism evidence="3 4">
    <name type="scientific">Hydrogenispora ethanolica</name>
    <dbReference type="NCBI Taxonomy" id="1082276"/>
    <lineage>
        <taxon>Bacteria</taxon>
        <taxon>Bacillati</taxon>
        <taxon>Bacillota</taxon>
        <taxon>Hydrogenispora</taxon>
    </lineage>
</organism>
<dbReference type="Pfam" id="PF07813">
    <property type="entry name" value="LTXXQ"/>
    <property type="match status" value="1"/>
</dbReference>
<evidence type="ECO:0000256" key="1">
    <source>
        <dbReference type="SAM" id="MobiDB-lite"/>
    </source>
</evidence>
<accession>A0A4R1SBS1</accession>
<dbReference type="InterPro" id="IPR012899">
    <property type="entry name" value="LTXXQ"/>
</dbReference>
<evidence type="ECO:0000313" key="4">
    <source>
        <dbReference type="Proteomes" id="UP000295008"/>
    </source>
</evidence>
<dbReference type="Gene3D" id="1.20.120.1490">
    <property type="match status" value="1"/>
</dbReference>
<feature type="region of interest" description="Disordered" evidence="1">
    <location>
        <begin position="158"/>
        <end position="181"/>
    </location>
</feature>